<reference evidence="10" key="1">
    <citation type="journal article" date="2019" name="Int. J. Syst. Evol. Microbiol.">
        <title>The Global Catalogue of Microorganisms (GCM) 10K type strain sequencing project: providing services to taxonomists for standard genome sequencing and annotation.</title>
        <authorList>
            <consortium name="The Broad Institute Genomics Platform"/>
            <consortium name="The Broad Institute Genome Sequencing Center for Infectious Disease"/>
            <person name="Wu L."/>
            <person name="Ma J."/>
        </authorList>
    </citation>
    <scope>NUCLEOTIDE SEQUENCE [LARGE SCALE GENOMIC DNA]</scope>
    <source>
        <strain evidence="10">CCUG 53270</strain>
    </source>
</reference>
<keyword evidence="2" id="KW-0479">Metal-binding</keyword>
<dbReference type="RefSeq" id="WP_345587418.1">
    <property type="nucleotide sequence ID" value="NZ_BAABJG010000008.1"/>
</dbReference>
<evidence type="ECO:0000256" key="6">
    <source>
        <dbReference type="ARBA" id="ARBA00023004"/>
    </source>
</evidence>
<dbReference type="Pfam" id="PF02566">
    <property type="entry name" value="OsmC"/>
    <property type="match status" value="1"/>
</dbReference>
<organism evidence="9 10">
    <name type="scientific">Paenibacillus vulneris</name>
    <dbReference type="NCBI Taxonomy" id="1133364"/>
    <lineage>
        <taxon>Bacteria</taxon>
        <taxon>Bacillati</taxon>
        <taxon>Bacillota</taxon>
        <taxon>Bacilli</taxon>
        <taxon>Bacillales</taxon>
        <taxon>Paenibacillaceae</taxon>
        <taxon>Paenibacillus</taxon>
    </lineage>
</organism>
<keyword evidence="3" id="KW-0847">Vitamin C</keyword>
<evidence type="ECO:0000313" key="10">
    <source>
        <dbReference type="Proteomes" id="UP001597180"/>
    </source>
</evidence>
<feature type="compositionally biased region" description="Polar residues" evidence="7">
    <location>
        <begin position="241"/>
        <end position="250"/>
    </location>
</feature>
<protein>
    <submittedName>
        <fullName evidence="9">OsmC family protein</fullName>
    </submittedName>
</protein>
<feature type="region of interest" description="Disordered" evidence="7">
    <location>
        <begin position="219"/>
        <end position="250"/>
    </location>
</feature>
<dbReference type="InterPro" id="IPR006620">
    <property type="entry name" value="Pro_4_hyd_alph"/>
</dbReference>
<comment type="cofactor">
    <cofactor evidence="1">
        <name>L-ascorbate</name>
        <dbReference type="ChEBI" id="CHEBI:38290"/>
    </cofactor>
</comment>
<dbReference type="Gene3D" id="3.30.300.20">
    <property type="match status" value="1"/>
</dbReference>
<evidence type="ECO:0000256" key="3">
    <source>
        <dbReference type="ARBA" id="ARBA00022896"/>
    </source>
</evidence>
<comment type="caution">
    <text evidence="9">The sequence shown here is derived from an EMBL/GenBank/DDBJ whole genome shotgun (WGS) entry which is preliminary data.</text>
</comment>
<dbReference type="PANTHER" id="PTHR10869">
    <property type="entry name" value="PROLYL 4-HYDROXYLASE ALPHA SUBUNIT"/>
    <property type="match status" value="1"/>
</dbReference>
<dbReference type="InterPro" id="IPR015946">
    <property type="entry name" value="KH_dom-like_a/b"/>
</dbReference>
<keyword evidence="6" id="KW-0408">Iron</keyword>
<dbReference type="SMART" id="SM00702">
    <property type="entry name" value="P4Hc"/>
    <property type="match status" value="1"/>
</dbReference>
<dbReference type="Gene3D" id="2.60.120.620">
    <property type="entry name" value="q2cbj1_9rhob like domain"/>
    <property type="match status" value="1"/>
</dbReference>
<dbReference type="Proteomes" id="UP001597180">
    <property type="component" value="Unassembled WGS sequence"/>
</dbReference>
<dbReference type="InterPro" id="IPR036102">
    <property type="entry name" value="OsmC/Ohrsf"/>
</dbReference>
<dbReference type="EMBL" id="JBHTLU010000024">
    <property type="protein sequence ID" value="MFD1222331.1"/>
    <property type="molecule type" value="Genomic_DNA"/>
</dbReference>
<evidence type="ECO:0000259" key="8">
    <source>
        <dbReference type="PROSITE" id="PS51471"/>
    </source>
</evidence>
<evidence type="ECO:0000256" key="2">
    <source>
        <dbReference type="ARBA" id="ARBA00022723"/>
    </source>
</evidence>
<sequence>MLIKPSVIYQQEPLIAKYEQVVTTAECRQLIEMAQNSLQPAKVIGQTEVVTSDFRKSDFAWFNHHANETVIRVCKRVASIVGQPLHYAENLQIARYLVGGKFGAHYDTYDLSTVAGKNFFHQGGQRLYTALLYLNSTNAGGETYFPELNLDIVPTEGTLLVFENCKKGTNETHPLSLHGSRELKEGEKWIATLWFREKAQYVAPWTQAAVEEQMLPENKEPQAERMEPMSVSGMPDPEPATASTSGSQTLSAKVVAKGSGGKREIHFRGFTVQTNYMAEDGQYDRGPSPGEMILGALGSCVTQTALALAAERKIVLQKVEVEVEGELAQNDPWSAPSLHTISYQLSIVSPESTDTILKLHNAVTRVCPSLHLLTDPQTVRRTFVHVQPTQ</sequence>
<proteinExistence type="predicted"/>
<evidence type="ECO:0000256" key="4">
    <source>
        <dbReference type="ARBA" id="ARBA00022964"/>
    </source>
</evidence>
<dbReference type="InterPro" id="IPR044862">
    <property type="entry name" value="Pro_4_hyd_alph_FE2OG_OXY"/>
</dbReference>
<keyword evidence="4" id="KW-0223">Dioxygenase</keyword>
<name>A0ABW3URB0_9BACL</name>
<keyword evidence="10" id="KW-1185">Reference proteome</keyword>
<dbReference type="InterPro" id="IPR045054">
    <property type="entry name" value="P4HA-like"/>
</dbReference>
<evidence type="ECO:0000313" key="9">
    <source>
        <dbReference type="EMBL" id="MFD1222331.1"/>
    </source>
</evidence>
<evidence type="ECO:0000256" key="7">
    <source>
        <dbReference type="SAM" id="MobiDB-lite"/>
    </source>
</evidence>
<dbReference type="SUPFAM" id="SSF82784">
    <property type="entry name" value="OsmC-like"/>
    <property type="match status" value="1"/>
</dbReference>
<evidence type="ECO:0000256" key="1">
    <source>
        <dbReference type="ARBA" id="ARBA00001961"/>
    </source>
</evidence>
<dbReference type="InterPro" id="IPR003718">
    <property type="entry name" value="OsmC/Ohr_fam"/>
</dbReference>
<evidence type="ECO:0000256" key="5">
    <source>
        <dbReference type="ARBA" id="ARBA00023002"/>
    </source>
</evidence>
<feature type="domain" description="Fe2OG dioxygenase" evidence="8">
    <location>
        <begin position="87"/>
        <end position="197"/>
    </location>
</feature>
<dbReference type="InterPro" id="IPR005123">
    <property type="entry name" value="Oxoglu/Fe-dep_dioxygenase_dom"/>
</dbReference>
<gene>
    <name evidence="9" type="ORF">ACFQ4B_19595</name>
</gene>
<dbReference type="PANTHER" id="PTHR10869:SF246">
    <property type="entry name" value="TRANSMEMBRANE PROLYL 4-HYDROXYLASE"/>
    <property type="match status" value="1"/>
</dbReference>
<accession>A0ABW3URB0</accession>
<keyword evidence="5" id="KW-0560">Oxidoreductase</keyword>
<dbReference type="PROSITE" id="PS51471">
    <property type="entry name" value="FE2OG_OXY"/>
    <property type="match status" value="1"/>
</dbReference>
<dbReference type="Pfam" id="PF13640">
    <property type="entry name" value="2OG-FeII_Oxy_3"/>
    <property type="match status" value="1"/>
</dbReference>